<evidence type="ECO:0000313" key="2">
    <source>
        <dbReference type="Proteomes" id="UP001139981"/>
    </source>
</evidence>
<accession>A0ACC1LWE8</accession>
<sequence>MPPVTDAPEDTESAFRPSYELFPLAKRVLTLVLKDGGEDKAAEAVAIVEMCFWKMAEQPDIRRQLIALNPRLKPKNERATPSAVVSASAIKGLTSAELFIPAETAASAGAHALDRSMYLLTLLLLNAEDIDGAQHFAKALASSSILLATIMTYQHSSMLQFSVLPVSLKLLDLLWAAVDDGEAMVNKVKAIQFWSGTNFKHLAKRISDDAPDVYMNWPHVKATYIEQ</sequence>
<comment type="caution">
    <text evidence="1">The sequence shown here is derived from an EMBL/GenBank/DDBJ whole genome shotgun (WGS) entry which is preliminary data.</text>
</comment>
<proteinExistence type="predicted"/>
<gene>
    <name evidence="1" type="ORF">IWW38_004949</name>
</gene>
<protein>
    <submittedName>
        <fullName evidence="1">Uncharacterized protein</fullName>
    </submittedName>
</protein>
<dbReference type="EMBL" id="JANBVB010002044">
    <property type="protein sequence ID" value="KAJ2888388.1"/>
    <property type="molecule type" value="Genomic_DNA"/>
</dbReference>
<keyword evidence="2" id="KW-1185">Reference proteome</keyword>
<name>A0ACC1LWE8_9FUNG</name>
<dbReference type="Proteomes" id="UP001139981">
    <property type="component" value="Unassembled WGS sequence"/>
</dbReference>
<organism evidence="1 2">
    <name type="scientific">Coemansia aciculifera</name>
    <dbReference type="NCBI Taxonomy" id="417176"/>
    <lineage>
        <taxon>Eukaryota</taxon>
        <taxon>Fungi</taxon>
        <taxon>Fungi incertae sedis</taxon>
        <taxon>Zoopagomycota</taxon>
        <taxon>Kickxellomycotina</taxon>
        <taxon>Kickxellomycetes</taxon>
        <taxon>Kickxellales</taxon>
        <taxon>Kickxellaceae</taxon>
        <taxon>Coemansia</taxon>
    </lineage>
</organism>
<reference evidence="1" key="1">
    <citation type="submission" date="2022-07" db="EMBL/GenBank/DDBJ databases">
        <title>Phylogenomic reconstructions and comparative analyses of Kickxellomycotina fungi.</title>
        <authorList>
            <person name="Reynolds N.K."/>
            <person name="Stajich J.E."/>
            <person name="Barry K."/>
            <person name="Grigoriev I.V."/>
            <person name="Crous P."/>
            <person name="Smith M.E."/>
        </authorList>
    </citation>
    <scope>NUCLEOTIDE SEQUENCE</scope>
    <source>
        <strain evidence="1">CBS 190363</strain>
    </source>
</reference>
<evidence type="ECO:0000313" key="1">
    <source>
        <dbReference type="EMBL" id="KAJ2888388.1"/>
    </source>
</evidence>